<evidence type="ECO:0000256" key="1">
    <source>
        <dbReference type="SAM" id="MobiDB-lite"/>
    </source>
</evidence>
<evidence type="ECO:0000259" key="2">
    <source>
        <dbReference type="Pfam" id="PF00535"/>
    </source>
</evidence>
<dbReference type="PANTHER" id="PTHR43685:SF2">
    <property type="entry name" value="GLYCOSYLTRANSFERASE 2-LIKE DOMAIN-CONTAINING PROTEIN"/>
    <property type="match status" value="1"/>
</dbReference>
<protein>
    <recommendedName>
        <fullName evidence="2">Glycosyltransferase 2-like domain-containing protein</fullName>
    </recommendedName>
</protein>
<feature type="region of interest" description="Disordered" evidence="1">
    <location>
        <begin position="1"/>
        <end position="29"/>
    </location>
</feature>
<dbReference type="AlphaFoldDB" id="A0A840XJV7"/>
<accession>A0A840XJV7</accession>
<dbReference type="PANTHER" id="PTHR43685">
    <property type="entry name" value="GLYCOSYLTRANSFERASE"/>
    <property type="match status" value="1"/>
</dbReference>
<dbReference type="EMBL" id="JACIJE010000002">
    <property type="protein sequence ID" value="MBB5688885.1"/>
    <property type="molecule type" value="Genomic_DNA"/>
</dbReference>
<dbReference type="SUPFAM" id="SSF53448">
    <property type="entry name" value="Nucleotide-diphospho-sugar transferases"/>
    <property type="match status" value="1"/>
</dbReference>
<dbReference type="CDD" id="cd06433">
    <property type="entry name" value="GT_2_WfgS_like"/>
    <property type="match status" value="1"/>
</dbReference>
<evidence type="ECO:0000313" key="4">
    <source>
        <dbReference type="Proteomes" id="UP000562254"/>
    </source>
</evidence>
<gene>
    <name evidence="3" type="ORF">FHS88_001001</name>
</gene>
<dbReference type="InterPro" id="IPR029044">
    <property type="entry name" value="Nucleotide-diphossugar_trans"/>
</dbReference>
<dbReference type="InterPro" id="IPR050834">
    <property type="entry name" value="Glycosyltransf_2"/>
</dbReference>
<evidence type="ECO:0000313" key="3">
    <source>
        <dbReference type="EMBL" id="MBB5688885.1"/>
    </source>
</evidence>
<reference evidence="3 4" key="1">
    <citation type="submission" date="2020-08" db="EMBL/GenBank/DDBJ databases">
        <title>Genomic Encyclopedia of Type Strains, Phase IV (KMG-IV): sequencing the most valuable type-strain genomes for metagenomic binning, comparative biology and taxonomic classification.</title>
        <authorList>
            <person name="Goeker M."/>
        </authorList>
    </citation>
    <scope>NUCLEOTIDE SEQUENCE [LARGE SCALE GENOMIC DNA]</scope>
    <source>
        <strain evidence="3 4">DSM 25895</strain>
    </source>
</reference>
<dbReference type="InterPro" id="IPR001173">
    <property type="entry name" value="Glyco_trans_2-like"/>
</dbReference>
<comment type="caution">
    <text evidence="3">The sequence shown here is derived from an EMBL/GenBank/DDBJ whole genome shotgun (WGS) entry which is preliminary data.</text>
</comment>
<proteinExistence type="predicted"/>
<keyword evidence="4" id="KW-1185">Reference proteome</keyword>
<organism evidence="3 4">
    <name type="scientific">Neoroseomonas alkaliterrae</name>
    <dbReference type="NCBI Taxonomy" id="1452450"/>
    <lineage>
        <taxon>Bacteria</taxon>
        <taxon>Pseudomonadati</taxon>
        <taxon>Pseudomonadota</taxon>
        <taxon>Alphaproteobacteria</taxon>
        <taxon>Acetobacterales</taxon>
        <taxon>Acetobacteraceae</taxon>
        <taxon>Neoroseomonas</taxon>
    </lineage>
</organism>
<name>A0A840XJV7_9PROT</name>
<dbReference type="Proteomes" id="UP000562254">
    <property type="component" value="Unassembled WGS sequence"/>
</dbReference>
<dbReference type="RefSeq" id="WP_184481918.1">
    <property type="nucleotide sequence ID" value="NZ_JAAEDJ010000160.1"/>
</dbReference>
<sequence>MHDEARAAHAGAECQEFQDQVDPNPLPADPGKPLVSVVTVCRNAAATLQACLESVAAQTWPAVEHIVIDGVSTDGTLAMLEAWRPRLAVLVSEPDSGLYDAMNKGVARARGEFVLFLNADDLFAGPDALRDAMAAIAADPGGDVYYGSLEVRIGGERHVYAPPPPEKAAEEMVLGCLPHQATLARRAVFERTGPFDLRWRRHADYAWWLAVIGDPEIRLRRIPTVIASFAMGGASSDLAKGQPEVFAIQNAAPLYRSAEWDRRRIEMFQQAWLRERIEAARLREALGAPAAPASLPGRLARRLPAGLTARLRAMAQWFRTS</sequence>
<feature type="domain" description="Glycosyltransferase 2-like" evidence="2">
    <location>
        <begin position="36"/>
        <end position="157"/>
    </location>
</feature>
<dbReference type="Gene3D" id="3.90.550.10">
    <property type="entry name" value="Spore Coat Polysaccharide Biosynthesis Protein SpsA, Chain A"/>
    <property type="match status" value="1"/>
</dbReference>
<dbReference type="Pfam" id="PF00535">
    <property type="entry name" value="Glycos_transf_2"/>
    <property type="match status" value="1"/>
</dbReference>